<proteinExistence type="predicted"/>
<comment type="caution">
    <text evidence="3">The sequence shown here is derived from an EMBL/GenBank/DDBJ whole genome shotgun (WGS) entry which is preliminary data.</text>
</comment>
<keyword evidence="1" id="KW-0812">Transmembrane</keyword>
<keyword evidence="4" id="KW-1185">Reference proteome</keyword>
<gene>
    <name evidence="3" type="ORF">ACFQGD_10995</name>
</gene>
<accession>A0ABW2BX86</accession>
<feature type="domain" description="NERD" evidence="2">
    <location>
        <begin position="183"/>
        <end position="242"/>
    </location>
</feature>
<feature type="transmembrane region" description="Helical" evidence="1">
    <location>
        <begin position="68"/>
        <end position="84"/>
    </location>
</feature>
<keyword evidence="1" id="KW-0472">Membrane</keyword>
<evidence type="ECO:0000256" key="1">
    <source>
        <dbReference type="SAM" id="Phobius"/>
    </source>
</evidence>
<dbReference type="RefSeq" id="WP_345399470.1">
    <property type="nucleotide sequence ID" value="NZ_BAABLA010000089.1"/>
</dbReference>
<sequence length="356" mass="38699">MGSTYRPPSWPIAPEQLPWWGQVEPETTCQWRNGRIRHAREMFFAASGLWAVFMIVLLTVQQQSPGELVVWLLWPALSIGLGIARVRIPAWLLATYLLSAGFLGVVAVYASQHANTDPAGTAAIFTLLAVFHAVVPLLARAYAISANADRTVPRQIRDQQVFGSTGTALARAQGWRREAVESGLLGEALTGELLEHYLTRIPSARIFHSLKWPGSSTADVDHAVLCGRRLILIDSKRWTPGNYTLTADNIALRAGRPFFGSEVRLPCAVAAYQRLLPRCDVHGIVLIHPNRNGAVTISAHPGAGVQALTSEQVLLDVCAWLAEQPYVIDTRAVALLKSMTHSCGPVTGRPAAGANK</sequence>
<dbReference type="InterPro" id="IPR011528">
    <property type="entry name" value="NERD"/>
</dbReference>
<protein>
    <submittedName>
        <fullName evidence="3">Nuclease-related domain-containing protein</fullName>
    </submittedName>
</protein>
<name>A0ABW2BX86_9PSEU</name>
<dbReference type="Proteomes" id="UP001596337">
    <property type="component" value="Unassembled WGS sequence"/>
</dbReference>
<feature type="transmembrane region" description="Helical" evidence="1">
    <location>
        <begin position="122"/>
        <end position="143"/>
    </location>
</feature>
<dbReference type="EMBL" id="JBHSXX010000001">
    <property type="protein sequence ID" value="MFC6867676.1"/>
    <property type="molecule type" value="Genomic_DNA"/>
</dbReference>
<evidence type="ECO:0000259" key="2">
    <source>
        <dbReference type="Pfam" id="PF08378"/>
    </source>
</evidence>
<reference evidence="4" key="1">
    <citation type="journal article" date="2019" name="Int. J. Syst. Evol. Microbiol.">
        <title>The Global Catalogue of Microorganisms (GCM) 10K type strain sequencing project: providing services to taxonomists for standard genome sequencing and annotation.</title>
        <authorList>
            <consortium name="The Broad Institute Genomics Platform"/>
            <consortium name="The Broad Institute Genome Sequencing Center for Infectious Disease"/>
            <person name="Wu L."/>
            <person name="Ma J."/>
        </authorList>
    </citation>
    <scope>NUCLEOTIDE SEQUENCE [LARGE SCALE GENOMIC DNA]</scope>
    <source>
        <strain evidence="4">KCTC 32255</strain>
    </source>
</reference>
<organism evidence="3 4">
    <name type="scientific">Haloechinothrix salitolerans</name>
    <dbReference type="NCBI Taxonomy" id="926830"/>
    <lineage>
        <taxon>Bacteria</taxon>
        <taxon>Bacillati</taxon>
        <taxon>Actinomycetota</taxon>
        <taxon>Actinomycetes</taxon>
        <taxon>Pseudonocardiales</taxon>
        <taxon>Pseudonocardiaceae</taxon>
        <taxon>Haloechinothrix</taxon>
    </lineage>
</organism>
<evidence type="ECO:0000313" key="4">
    <source>
        <dbReference type="Proteomes" id="UP001596337"/>
    </source>
</evidence>
<keyword evidence="1" id="KW-1133">Transmembrane helix</keyword>
<evidence type="ECO:0000313" key="3">
    <source>
        <dbReference type="EMBL" id="MFC6867676.1"/>
    </source>
</evidence>
<feature type="transmembrane region" description="Helical" evidence="1">
    <location>
        <begin position="91"/>
        <end position="110"/>
    </location>
</feature>
<dbReference type="Pfam" id="PF08378">
    <property type="entry name" value="NERD"/>
    <property type="match status" value="1"/>
</dbReference>
<feature type="transmembrane region" description="Helical" evidence="1">
    <location>
        <begin position="42"/>
        <end position="62"/>
    </location>
</feature>